<feature type="chain" id="PRO_5042221911" evidence="1">
    <location>
        <begin position="19"/>
        <end position="78"/>
    </location>
</feature>
<protein>
    <submittedName>
        <fullName evidence="2">Uncharacterized protein</fullName>
    </submittedName>
</protein>
<proteinExistence type="predicted"/>
<keyword evidence="1" id="KW-0732">Signal</keyword>
<dbReference type="AlphaFoldDB" id="A0AAE3H3V9"/>
<organism evidence="2 3">
    <name type="scientific">Lacihabitans soyangensis</name>
    <dbReference type="NCBI Taxonomy" id="869394"/>
    <lineage>
        <taxon>Bacteria</taxon>
        <taxon>Pseudomonadati</taxon>
        <taxon>Bacteroidota</taxon>
        <taxon>Cytophagia</taxon>
        <taxon>Cytophagales</taxon>
        <taxon>Leadbetterellaceae</taxon>
        <taxon>Lacihabitans</taxon>
    </lineage>
</organism>
<evidence type="ECO:0000313" key="3">
    <source>
        <dbReference type="Proteomes" id="UP001204144"/>
    </source>
</evidence>
<evidence type="ECO:0000313" key="2">
    <source>
        <dbReference type="EMBL" id="MCP9763456.1"/>
    </source>
</evidence>
<dbReference type="RefSeq" id="WP_255037237.1">
    <property type="nucleotide sequence ID" value="NZ_RJUF01000029.1"/>
</dbReference>
<keyword evidence="3" id="KW-1185">Reference proteome</keyword>
<evidence type="ECO:0000256" key="1">
    <source>
        <dbReference type="SAM" id="SignalP"/>
    </source>
</evidence>
<sequence>MKKLSIIAGLVFSTVFFASCEQNEIKPQGIYSDGITETIDLMEPEFATQKRPSVKTGESINSTVKTETISVVENKLEL</sequence>
<accession>A0AAE3H3V9</accession>
<name>A0AAE3H3V9_9BACT</name>
<dbReference type="Proteomes" id="UP001204144">
    <property type="component" value="Unassembled WGS sequence"/>
</dbReference>
<comment type="caution">
    <text evidence="2">The sequence shown here is derived from an EMBL/GenBank/DDBJ whole genome shotgun (WGS) entry which is preliminary data.</text>
</comment>
<dbReference type="EMBL" id="RJUF01000029">
    <property type="protein sequence ID" value="MCP9763456.1"/>
    <property type="molecule type" value="Genomic_DNA"/>
</dbReference>
<dbReference type="PROSITE" id="PS51257">
    <property type="entry name" value="PROKAR_LIPOPROTEIN"/>
    <property type="match status" value="1"/>
</dbReference>
<feature type="signal peptide" evidence="1">
    <location>
        <begin position="1"/>
        <end position="18"/>
    </location>
</feature>
<gene>
    <name evidence="2" type="ORF">EGI31_10860</name>
</gene>
<reference evidence="2 3" key="1">
    <citation type="submission" date="2018-11" db="EMBL/GenBank/DDBJ databases">
        <title>Novel bacteria species description.</title>
        <authorList>
            <person name="Han J.-H."/>
        </authorList>
    </citation>
    <scope>NUCLEOTIDE SEQUENCE [LARGE SCALE GENOMIC DNA]</scope>
    <source>
        <strain evidence="2 3">KCTC23259</strain>
    </source>
</reference>